<name>A0A923PKH5_9BACT</name>
<evidence type="ECO:0000313" key="1">
    <source>
        <dbReference type="EMBL" id="MBC6993361.1"/>
    </source>
</evidence>
<organism evidence="1 2">
    <name type="scientific">Neolewinella lacunae</name>
    <dbReference type="NCBI Taxonomy" id="1517758"/>
    <lineage>
        <taxon>Bacteria</taxon>
        <taxon>Pseudomonadati</taxon>
        <taxon>Bacteroidota</taxon>
        <taxon>Saprospiria</taxon>
        <taxon>Saprospirales</taxon>
        <taxon>Lewinellaceae</taxon>
        <taxon>Neolewinella</taxon>
    </lineage>
</organism>
<evidence type="ECO:0000313" key="2">
    <source>
        <dbReference type="Proteomes" id="UP000650081"/>
    </source>
</evidence>
<dbReference type="Proteomes" id="UP000650081">
    <property type="component" value="Unassembled WGS sequence"/>
</dbReference>
<accession>A0A923PKH5</accession>
<sequence>MDRKVDIDALKEKQNYQPTTTQELSEIAKEADIEQSIEFLLEDLKSLG</sequence>
<dbReference type="RefSeq" id="WP_187465475.1">
    <property type="nucleotide sequence ID" value="NZ_JACSIT010000065.1"/>
</dbReference>
<dbReference type="EMBL" id="JACSIT010000065">
    <property type="protein sequence ID" value="MBC6993361.1"/>
    <property type="molecule type" value="Genomic_DNA"/>
</dbReference>
<proteinExistence type="predicted"/>
<dbReference type="AlphaFoldDB" id="A0A923PKH5"/>
<reference evidence="1" key="1">
    <citation type="submission" date="2020-08" db="EMBL/GenBank/DDBJ databases">
        <title>Lewinella bacteria from marine environments.</title>
        <authorList>
            <person name="Zhong Y."/>
        </authorList>
    </citation>
    <scope>NUCLEOTIDE SEQUENCE</scope>
    <source>
        <strain evidence="1">KCTC 42187</strain>
    </source>
</reference>
<protein>
    <submittedName>
        <fullName evidence="1">Uncharacterized protein</fullName>
    </submittedName>
</protein>
<gene>
    <name evidence="1" type="ORF">H9S92_04250</name>
</gene>
<keyword evidence="2" id="KW-1185">Reference proteome</keyword>
<comment type="caution">
    <text evidence="1">The sequence shown here is derived from an EMBL/GenBank/DDBJ whole genome shotgun (WGS) entry which is preliminary data.</text>
</comment>